<keyword evidence="1" id="KW-0812">Transmembrane</keyword>
<organism evidence="2 3">
    <name type="scientific">Gimesia aquarii</name>
    <dbReference type="NCBI Taxonomy" id="2527964"/>
    <lineage>
        <taxon>Bacteria</taxon>
        <taxon>Pseudomonadati</taxon>
        <taxon>Planctomycetota</taxon>
        <taxon>Planctomycetia</taxon>
        <taxon>Planctomycetales</taxon>
        <taxon>Planctomycetaceae</taxon>
        <taxon>Gimesia</taxon>
    </lineage>
</organism>
<evidence type="ECO:0008006" key="4">
    <source>
        <dbReference type="Google" id="ProtNLM"/>
    </source>
</evidence>
<keyword evidence="1" id="KW-0472">Membrane</keyword>
<dbReference type="Proteomes" id="UP000318704">
    <property type="component" value="Chromosome"/>
</dbReference>
<name>A0A517VUF6_9PLAN</name>
<accession>A0A517VUF6</accession>
<dbReference type="AlphaFoldDB" id="A0A517VUF6"/>
<gene>
    <name evidence="2" type="ORF">V144x_21010</name>
</gene>
<proteinExistence type="predicted"/>
<dbReference type="EMBL" id="CP037920">
    <property type="protein sequence ID" value="QDT96643.1"/>
    <property type="molecule type" value="Genomic_DNA"/>
</dbReference>
<dbReference type="InterPro" id="IPR021471">
    <property type="entry name" value="DUF3124"/>
</dbReference>
<reference evidence="2 3" key="1">
    <citation type="submission" date="2019-03" db="EMBL/GenBank/DDBJ databases">
        <title>Deep-cultivation of Planctomycetes and their phenomic and genomic characterization uncovers novel biology.</title>
        <authorList>
            <person name="Wiegand S."/>
            <person name="Jogler M."/>
            <person name="Boedeker C."/>
            <person name="Pinto D."/>
            <person name="Vollmers J."/>
            <person name="Rivas-Marin E."/>
            <person name="Kohn T."/>
            <person name="Peeters S.H."/>
            <person name="Heuer A."/>
            <person name="Rast P."/>
            <person name="Oberbeckmann S."/>
            <person name="Bunk B."/>
            <person name="Jeske O."/>
            <person name="Meyerdierks A."/>
            <person name="Storesund J.E."/>
            <person name="Kallscheuer N."/>
            <person name="Luecker S."/>
            <person name="Lage O.M."/>
            <person name="Pohl T."/>
            <person name="Merkel B.J."/>
            <person name="Hornburger P."/>
            <person name="Mueller R.-W."/>
            <person name="Bruemmer F."/>
            <person name="Labrenz M."/>
            <person name="Spormann A.M."/>
            <person name="Op den Camp H."/>
            <person name="Overmann J."/>
            <person name="Amann R."/>
            <person name="Jetten M.S.M."/>
            <person name="Mascher T."/>
            <person name="Medema M.H."/>
            <person name="Devos D.P."/>
            <person name="Kaster A.-K."/>
            <person name="Ovreas L."/>
            <person name="Rohde M."/>
            <person name="Galperin M.Y."/>
            <person name="Jogler C."/>
        </authorList>
    </citation>
    <scope>NUCLEOTIDE SEQUENCE [LARGE SCALE GENOMIC DNA]</scope>
    <source>
        <strain evidence="2 3">V144</strain>
    </source>
</reference>
<sequence length="212" mass="24160">MRQQKREYSNSFLWFMDNWIGLFFFVFFAFGVIVGGALYLDSRLAEIEDHLQYVPPRSYEPPNLNDYQAGNISLEKLPIRQLVYVPSYSHIYYHGGSPLLLETTLSIRNIDLDQPIYLNSIEYFNTQGKLVKKYLEQKIKLAPLQTIEFLVEDRDSSGGSGANFLVEWFSESEVNKPIIETVMIGTSGSQAISFTRTGADISSSNGRSTRSK</sequence>
<evidence type="ECO:0000313" key="3">
    <source>
        <dbReference type="Proteomes" id="UP000318704"/>
    </source>
</evidence>
<dbReference type="RefSeq" id="WP_144985053.1">
    <property type="nucleotide sequence ID" value="NZ_CP037920.1"/>
</dbReference>
<protein>
    <recommendedName>
        <fullName evidence="4">DUF3124 domain-containing protein</fullName>
    </recommendedName>
</protein>
<feature type="transmembrane region" description="Helical" evidence="1">
    <location>
        <begin position="20"/>
        <end position="40"/>
    </location>
</feature>
<dbReference type="KEGG" id="gaw:V144x_21010"/>
<keyword evidence="1" id="KW-1133">Transmembrane helix</keyword>
<evidence type="ECO:0000256" key="1">
    <source>
        <dbReference type="SAM" id="Phobius"/>
    </source>
</evidence>
<evidence type="ECO:0000313" key="2">
    <source>
        <dbReference type="EMBL" id="QDT96643.1"/>
    </source>
</evidence>
<dbReference type="Pfam" id="PF11322">
    <property type="entry name" value="DUF3124"/>
    <property type="match status" value="1"/>
</dbReference>